<keyword evidence="1" id="KW-0862">Zinc</keyword>
<dbReference type="Gene3D" id="3.30.160.60">
    <property type="entry name" value="Classic Zinc Finger"/>
    <property type="match status" value="1"/>
</dbReference>
<reference evidence="4" key="1">
    <citation type="journal article" date="2022" name="IScience">
        <title>Evolution of zygomycete secretomes and the origins of terrestrial fungal ecologies.</title>
        <authorList>
            <person name="Chang Y."/>
            <person name="Wang Y."/>
            <person name="Mondo S."/>
            <person name="Ahrendt S."/>
            <person name="Andreopoulos W."/>
            <person name="Barry K."/>
            <person name="Beard J."/>
            <person name="Benny G.L."/>
            <person name="Blankenship S."/>
            <person name="Bonito G."/>
            <person name="Cuomo C."/>
            <person name="Desiro A."/>
            <person name="Gervers K.A."/>
            <person name="Hundley H."/>
            <person name="Kuo A."/>
            <person name="LaButti K."/>
            <person name="Lang B.F."/>
            <person name="Lipzen A."/>
            <person name="O'Donnell K."/>
            <person name="Pangilinan J."/>
            <person name="Reynolds N."/>
            <person name="Sandor L."/>
            <person name="Smith M.E."/>
            <person name="Tsang A."/>
            <person name="Grigoriev I.V."/>
            <person name="Stajich J.E."/>
            <person name="Spatafora J.W."/>
        </authorList>
    </citation>
    <scope>NUCLEOTIDE SEQUENCE</scope>
    <source>
        <strain evidence="4">RSA 2281</strain>
    </source>
</reference>
<dbReference type="SUPFAM" id="SSF57667">
    <property type="entry name" value="beta-beta-alpha zinc fingers"/>
    <property type="match status" value="1"/>
</dbReference>
<feature type="region of interest" description="Disordered" evidence="2">
    <location>
        <begin position="263"/>
        <end position="282"/>
    </location>
</feature>
<protein>
    <recommendedName>
        <fullName evidence="3">C2H2-type domain-containing protein</fullName>
    </recommendedName>
</protein>
<organism evidence="4 5">
    <name type="scientific">Phascolomyces articulosus</name>
    <dbReference type="NCBI Taxonomy" id="60185"/>
    <lineage>
        <taxon>Eukaryota</taxon>
        <taxon>Fungi</taxon>
        <taxon>Fungi incertae sedis</taxon>
        <taxon>Mucoromycota</taxon>
        <taxon>Mucoromycotina</taxon>
        <taxon>Mucoromycetes</taxon>
        <taxon>Mucorales</taxon>
        <taxon>Lichtheimiaceae</taxon>
        <taxon>Phascolomyces</taxon>
    </lineage>
</organism>
<evidence type="ECO:0000313" key="4">
    <source>
        <dbReference type="EMBL" id="KAI9274546.1"/>
    </source>
</evidence>
<sequence>MFFTPISSNTGDFTTTPSYIKDVEGTVSKEIPQCLVFKQQQKQVENAYQACTNNGSTQPADMTDSIIATHQSAMNHFIQTSPTKRAATSLDSSYNAQDFNINSSTVSSAVTFGLFFHCHICQEMKFVDPMDDLQALCQTVYETGFSVCNTCHYLYHDDVQQLCINAIDNYGCIPSHLQTNSNTRTVPTPVTVSPHYDSSAMGHQFQHQERQKHCEAKIQVVTPSMQQEENHQNFTTNPCCGTNSVAFNPPLEKIEHEPKKENAHCYKNSGTGGSRSHERQGKMGGRIQTTTEAYKFRCFIPGCPSKKTYTRWEDLVKRHIRDEHDKVNPKDPFVCNNCGKRYSRNYVLLRHKRECRSSN</sequence>
<dbReference type="EMBL" id="JAIXMP010000004">
    <property type="protein sequence ID" value="KAI9274546.1"/>
    <property type="molecule type" value="Genomic_DNA"/>
</dbReference>
<dbReference type="PROSITE" id="PS50157">
    <property type="entry name" value="ZINC_FINGER_C2H2_2"/>
    <property type="match status" value="1"/>
</dbReference>
<evidence type="ECO:0000313" key="5">
    <source>
        <dbReference type="Proteomes" id="UP001209540"/>
    </source>
</evidence>
<dbReference type="Proteomes" id="UP001209540">
    <property type="component" value="Unassembled WGS sequence"/>
</dbReference>
<feature type="domain" description="C2H2-type" evidence="3">
    <location>
        <begin position="333"/>
        <end position="359"/>
    </location>
</feature>
<gene>
    <name evidence="4" type="ORF">BDA99DRAFT_601710</name>
</gene>
<dbReference type="AlphaFoldDB" id="A0AAD5KL09"/>
<reference evidence="4" key="2">
    <citation type="submission" date="2023-02" db="EMBL/GenBank/DDBJ databases">
        <authorList>
            <consortium name="DOE Joint Genome Institute"/>
            <person name="Mondo S.J."/>
            <person name="Chang Y."/>
            <person name="Wang Y."/>
            <person name="Ahrendt S."/>
            <person name="Andreopoulos W."/>
            <person name="Barry K."/>
            <person name="Beard J."/>
            <person name="Benny G.L."/>
            <person name="Blankenship S."/>
            <person name="Bonito G."/>
            <person name="Cuomo C."/>
            <person name="Desiro A."/>
            <person name="Gervers K.A."/>
            <person name="Hundley H."/>
            <person name="Kuo A."/>
            <person name="LaButti K."/>
            <person name="Lang B.F."/>
            <person name="Lipzen A."/>
            <person name="O'Donnell K."/>
            <person name="Pangilinan J."/>
            <person name="Reynolds N."/>
            <person name="Sandor L."/>
            <person name="Smith M.W."/>
            <person name="Tsang A."/>
            <person name="Grigoriev I.V."/>
            <person name="Stajich J.E."/>
            <person name="Spatafora J.W."/>
        </authorList>
    </citation>
    <scope>NUCLEOTIDE SEQUENCE</scope>
    <source>
        <strain evidence="4">RSA 2281</strain>
    </source>
</reference>
<evidence type="ECO:0000256" key="1">
    <source>
        <dbReference type="PROSITE-ProRule" id="PRU00042"/>
    </source>
</evidence>
<evidence type="ECO:0000256" key="2">
    <source>
        <dbReference type="SAM" id="MobiDB-lite"/>
    </source>
</evidence>
<evidence type="ECO:0000259" key="3">
    <source>
        <dbReference type="PROSITE" id="PS50157"/>
    </source>
</evidence>
<keyword evidence="1" id="KW-0479">Metal-binding</keyword>
<proteinExistence type="predicted"/>
<accession>A0AAD5KL09</accession>
<dbReference type="GO" id="GO:0008270">
    <property type="term" value="F:zinc ion binding"/>
    <property type="evidence" value="ECO:0007669"/>
    <property type="project" value="UniProtKB-KW"/>
</dbReference>
<dbReference type="InterPro" id="IPR036236">
    <property type="entry name" value="Znf_C2H2_sf"/>
</dbReference>
<dbReference type="InterPro" id="IPR013087">
    <property type="entry name" value="Znf_C2H2_type"/>
</dbReference>
<keyword evidence="1" id="KW-0863">Zinc-finger</keyword>
<comment type="caution">
    <text evidence="4">The sequence shown here is derived from an EMBL/GenBank/DDBJ whole genome shotgun (WGS) entry which is preliminary data.</text>
</comment>
<name>A0AAD5KL09_9FUNG</name>
<keyword evidence="5" id="KW-1185">Reference proteome</keyword>